<dbReference type="GO" id="GO:0004356">
    <property type="term" value="F:glutamine synthetase activity"/>
    <property type="evidence" value="ECO:0007669"/>
    <property type="project" value="UniProtKB-EC"/>
</dbReference>
<evidence type="ECO:0000256" key="7">
    <source>
        <dbReference type="ARBA" id="ARBA00022840"/>
    </source>
</evidence>
<dbReference type="PANTHER" id="PTHR20852">
    <property type="entry name" value="GLUTAMINE SYNTHETASE"/>
    <property type="match status" value="1"/>
</dbReference>
<evidence type="ECO:0000256" key="8">
    <source>
        <dbReference type="PROSITE-ProRule" id="PRU01331"/>
    </source>
</evidence>
<dbReference type="PROSITE" id="PS51987">
    <property type="entry name" value="GS_CATALYTIC"/>
    <property type="match status" value="1"/>
</dbReference>
<dbReference type="FunFam" id="3.30.590.10:FF:000011">
    <property type="entry name" value="Glutamine synthetase"/>
    <property type="match status" value="1"/>
</dbReference>
<evidence type="ECO:0000256" key="2">
    <source>
        <dbReference type="ARBA" id="ARBA00009897"/>
    </source>
</evidence>
<protein>
    <recommendedName>
        <fullName evidence="3">glutamine synthetase</fullName>
        <ecNumber evidence="3">6.3.1.2</ecNumber>
    </recommendedName>
</protein>
<dbReference type="InterPro" id="IPR014746">
    <property type="entry name" value="Gln_synth/guanido_kin_cat_dom"/>
</dbReference>
<keyword evidence="7" id="KW-0067">ATP-binding</keyword>
<dbReference type="SMART" id="SM01230">
    <property type="entry name" value="Gln-synt_C"/>
    <property type="match status" value="1"/>
</dbReference>
<dbReference type="Gene3D" id="3.10.20.70">
    <property type="entry name" value="Glutamine synthetase, N-terminal domain"/>
    <property type="match status" value="2"/>
</dbReference>
<keyword evidence="6" id="KW-0547">Nucleotide-binding</keyword>
<dbReference type="Proteomes" id="UP000648187">
    <property type="component" value="Unassembled WGS sequence"/>
</dbReference>
<evidence type="ECO:0000259" key="10">
    <source>
        <dbReference type="PROSITE" id="PS51987"/>
    </source>
</evidence>
<dbReference type="PANTHER" id="PTHR20852:SF57">
    <property type="entry name" value="GLUTAMINE SYNTHETASE 2 CYTOPLASMIC"/>
    <property type="match status" value="1"/>
</dbReference>
<reference evidence="11" key="1">
    <citation type="submission" date="2020-08" db="EMBL/GenBank/DDBJ databases">
        <title>Spodoptera exigua strain:BAW_Kor-Di-RS1 Genome sequencing and assembly.</title>
        <authorList>
            <person name="Kim J."/>
            <person name="Nam H.Y."/>
            <person name="Kwon M."/>
            <person name="Choi J.H."/>
            <person name="Cho S.R."/>
            <person name="Kim G.-H."/>
        </authorList>
    </citation>
    <scope>NUCLEOTIDE SEQUENCE</scope>
    <source>
        <strain evidence="11">BAW_Kor-Di-RS1</strain>
        <tissue evidence="11">Whole-body</tissue>
    </source>
</reference>
<comment type="subcellular location">
    <subcellularLocation>
        <location evidence="1">Cytoplasm</location>
    </subcellularLocation>
</comment>
<organism evidence="11 12">
    <name type="scientific">Spodoptera exigua</name>
    <name type="common">Beet armyworm</name>
    <name type="synonym">Noctua fulgens</name>
    <dbReference type="NCBI Taxonomy" id="7107"/>
    <lineage>
        <taxon>Eukaryota</taxon>
        <taxon>Metazoa</taxon>
        <taxon>Ecdysozoa</taxon>
        <taxon>Arthropoda</taxon>
        <taxon>Hexapoda</taxon>
        <taxon>Insecta</taxon>
        <taxon>Pterygota</taxon>
        <taxon>Neoptera</taxon>
        <taxon>Endopterygota</taxon>
        <taxon>Lepidoptera</taxon>
        <taxon>Glossata</taxon>
        <taxon>Ditrysia</taxon>
        <taxon>Noctuoidea</taxon>
        <taxon>Noctuidae</taxon>
        <taxon>Amphipyrinae</taxon>
        <taxon>Spodoptera</taxon>
    </lineage>
</organism>
<feature type="domain" description="GS catalytic" evidence="10">
    <location>
        <begin position="187"/>
        <end position="418"/>
    </location>
</feature>
<name>A0A835L4L8_SPOEX</name>
<dbReference type="SUPFAM" id="SSF54368">
    <property type="entry name" value="Glutamine synthetase, N-terminal domain"/>
    <property type="match status" value="1"/>
</dbReference>
<accession>A0A835L4L8</accession>
<evidence type="ECO:0000256" key="1">
    <source>
        <dbReference type="ARBA" id="ARBA00004496"/>
    </source>
</evidence>
<dbReference type="SUPFAM" id="SSF55931">
    <property type="entry name" value="Glutamine synthetase/guanido kinase"/>
    <property type="match status" value="1"/>
</dbReference>
<gene>
    <name evidence="11" type="ORF">HW555_005301</name>
</gene>
<keyword evidence="4" id="KW-0963">Cytoplasm</keyword>
<comment type="similarity">
    <text evidence="2 8 9">Belongs to the glutamine synthetase family.</text>
</comment>
<dbReference type="AlphaFoldDB" id="A0A835L4L8"/>
<evidence type="ECO:0000313" key="11">
    <source>
        <dbReference type="EMBL" id="KAF9417594.1"/>
    </source>
</evidence>
<evidence type="ECO:0000256" key="9">
    <source>
        <dbReference type="RuleBase" id="RU000384"/>
    </source>
</evidence>
<dbReference type="GO" id="GO:0005737">
    <property type="term" value="C:cytoplasm"/>
    <property type="evidence" value="ECO:0007669"/>
    <property type="project" value="UniProtKB-SubCell"/>
</dbReference>
<keyword evidence="12" id="KW-1185">Reference proteome</keyword>
<dbReference type="InterPro" id="IPR050292">
    <property type="entry name" value="Glutamine_Synthetase"/>
</dbReference>
<dbReference type="InterPro" id="IPR036651">
    <property type="entry name" value="Gln_synt_N_sf"/>
</dbReference>
<comment type="caution">
    <text evidence="11">The sequence shown here is derived from an EMBL/GenBank/DDBJ whole genome shotgun (WGS) entry which is preliminary data.</text>
</comment>
<evidence type="ECO:0000313" key="12">
    <source>
        <dbReference type="Proteomes" id="UP000648187"/>
    </source>
</evidence>
<sequence>MTLCVPVPSTEDLVKIANKQDLLISPMDKYSNLPISKDICLATYVWIDGSGEDIRSKYRTLDFLPIKPKDKFTYLMDKMEESIRKETYLSMTYSQQSKYMPPYYCPKNFENFYRVECRLRATTNKNTFDENFQDLPILSFDGSTCGLAKPNNADMYLFPRAIYNDPFKRGNNILVMCDTYNYKLEPTRSNHRYKCAATYNKCKEQEPWFGMEQYFYLMNPTDLRPVGWPKGGYPQSSPLYYCGTGGDKIFGRELIDSHSRCCLYAGIPMWSTNPEVVPSQWQYRVGPSVGINAGDDAWMARFILKILAEQFGVSISFDPKPVAEWSTSAAGVNFSTLATRGENGISVIQKGIKKLAASHERHIKVYDAHGIADRSCSIRIPRIVAENKCGFLEDRRPASNSDPYQVIDALMRTVILNE</sequence>
<keyword evidence="5" id="KW-0436">Ligase</keyword>
<evidence type="ECO:0000256" key="3">
    <source>
        <dbReference type="ARBA" id="ARBA00012937"/>
    </source>
</evidence>
<dbReference type="Gene3D" id="3.30.590.10">
    <property type="entry name" value="Glutamine synthetase/guanido kinase, catalytic domain"/>
    <property type="match status" value="1"/>
</dbReference>
<dbReference type="Pfam" id="PF00120">
    <property type="entry name" value="Gln-synt_C"/>
    <property type="match status" value="1"/>
</dbReference>
<evidence type="ECO:0000256" key="6">
    <source>
        <dbReference type="ARBA" id="ARBA00022741"/>
    </source>
</evidence>
<proteinExistence type="inferred from homology"/>
<dbReference type="EMBL" id="JACKWZ010000068">
    <property type="protein sequence ID" value="KAF9417594.1"/>
    <property type="molecule type" value="Genomic_DNA"/>
</dbReference>
<dbReference type="EC" id="6.3.1.2" evidence="3"/>
<evidence type="ECO:0000256" key="4">
    <source>
        <dbReference type="ARBA" id="ARBA00022490"/>
    </source>
</evidence>
<dbReference type="GO" id="GO:0006542">
    <property type="term" value="P:glutamine biosynthetic process"/>
    <property type="evidence" value="ECO:0007669"/>
    <property type="project" value="InterPro"/>
</dbReference>
<evidence type="ECO:0000256" key="5">
    <source>
        <dbReference type="ARBA" id="ARBA00022598"/>
    </source>
</evidence>
<dbReference type="InterPro" id="IPR008146">
    <property type="entry name" value="Gln_synth_cat_dom"/>
</dbReference>
<dbReference type="GO" id="GO:0005524">
    <property type="term" value="F:ATP binding"/>
    <property type="evidence" value="ECO:0007669"/>
    <property type="project" value="UniProtKB-KW"/>
</dbReference>